<dbReference type="OrthoDB" id="2672960at2759"/>
<evidence type="ECO:0000313" key="2">
    <source>
        <dbReference type="Proteomes" id="UP000015241"/>
    </source>
</evidence>
<evidence type="ECO:0000313" key="1">
    <source>
        <dbReference type="EMBL" id="EPT00402.1"/>
    </source>
</evidence>
<gene>
    <name evidence="1" type="ORF">FOMPIDRAFT_1049722</name>
</gene>
<dbReference type="HOGENOM" id="CLU_1906781_0_0_1"/>
<name>S8E5Q9_FOMSC</name>
<protein>
    <submittedName>
        <fullName evidence="1">Uncharacterized protein</fullName>
    </submittedName>
</protein>
<dbReference type="InParanoid" id="S8E5Q9"/>
<keyword evidence="2" id="KW-1185">Reference proteome</keyword>
<reference evidence="1 2" key="1">
    <citation type="journal article" date="2012" name="Science">
        <title>The Paleozoic origin of enzymatic lignin decomposition reconstructed from 31 fungal genomes.</title>
        <authorList>
            <person name="Floudas D."/>
            <person name="Binder M."/>
            <person name="Riley R."/>
            <person name="Barry K."/>
            <person name="Blanchette R.A."/>
            <person name="Henrissat B."/>
            <person name="Martinez A.T."/>
            <person name="Otillar R."/>
            <person name="Spatafora J.W."/>
            <person name="Yadav J.S."/>
            <person name="Aerts A."/>
            <person name="Benoit I."/>
            <person name="Boyd A."/>
            <person name="Carlson A."/>
            <person name="Copeland A."/>
            <person name="Coutinho P.M."/>
            <person name="de Vries R.P."/>
            <person name="Ferreira P."/>
            <person name="Findley K."/>
            <person name="Foster B."/>
            <person name="Gaskell J."/>
            <person name="Glotzer D."/>
            <person name="Gorecki P."/>
            <person name="Heitman J."/>
            <person name="Hesse C."/>
            <person name="Hori C."/>
            <person name="Igarashi K."/>
            <person name="Jurgens J.A."/>
            <person name="Kallen N."/>
            <person name="Kersten P."/>
            <person name="Kohler A."/>
            <person name="Kuees U."/>
            <person name="Kumar T.K.A."/>
            <person name="Kuo A."/>
            <person name="LaButti K."/>
            <person name="Larrondo L.F."/>
            <person name="Lindquist E."/>
            <person name="Ling A."/>
            <person name="Lombard V."/>
            <person name="Lucas S."/>
            <person name="Lundell T."/>
            <person name="Martin R."/>
            <person name="McLaughlin D.J."/>
            <person name="Morgenstern I."/>
            <person name="Morin E."/>
            <person name="Murat C."/>
            <person name="Nagy L.G."/>
            <person name="Nolan M."/>
            <person name="Ohm R.A."/>
            <person name="Patyshakuliyeva A."/>
            <person name="Rokas A."/>
            <person name="Ruiz-Duenas F.J."/>
            <person name="Sabat G."/>
            <person name="Salamov A."/>
            <person name="Samejima M."/>
            <person name="Schmutz J."/>
            <person name="Slot J.C."/>
            <person name="St John F."/>
            <person name="Stenlid J."/>
            <person name="Sun H."/>
            <person name="Sun S."/>
            <person name="Syed K."/>
            <person name="Tsang A."/>
            <person name="Wiebenga A."/>
            <person name="Young D."/>
            <person name="Pisabarro A."/>
            <person name="Eastwood D.C."/>
            <person name="Martin F."/>
            <person name="Cullen D."/>
            <person name="Grigoriev I.V."/>
            <person name="Hibbett D.S."/>
        </authorList>
    </citation>
    <scope>NUCLEOTIDE SEQUENCE</scope>
    <source>
        <strain evidence="2">FP-58527</strain>
    </source>
</reference>
<proteinExistence type="predicted"/>
<organism evidence="1 2">
    <name type="scientific">Fomitopsis schrenkii</name>
    <name type="common">Brown rot fungus</name>
    <dbReference type="NCBI Taxonomy" id="2126942"/>
    <lineage>
        <taxon>Eukaryota</taxon>
        <taxon>Fungi</taxon>
        <taxon>Dikarya</taxon>
        <taxon>Basidiomycota</taxon>
        <taxon>Agaricomycotina</taxon>
        <taxon>Agaricomycetes</taxon>
        <taxon>Polyporales</taxon>
        <taxon>Fomitopsis</taxon>
    </lineage>
</organism>
<sequence length="133" mass="14952">MVNQLVDPNTLEAPNFALEHYAGSRRTLVEAGLTEEQAVDVLTRTWHRTQLVAWTKIDDEALTMRTNNNGTASWVPAASVRGAKAIPDGELTWEQLSEAVPRFIVAMQQAKWAADRVPMLAQFWGNLQMHPFH</sequence>
<dbReference type="AlphaFoldDB" id="S8E5Q9"/>
<dbReference type="STRING" id="743788.S8E5Q9"/>
<dbReference type="EMBL" id="KE504149">
    <property type="protein sequence ID" value="EPT00402.1"/>
    <property type="molecule type" value="Genomic_DNA"/>
</dbReference>
<dbReference type="Proteomes" id="UP000015241">
    <property type="component" value="Unassembled WGS sequence"/>
</dbReference>
<accession>S8E5Q9</accession>